<dbReference type="InterPro" id="IPR036875">
    <property type="entry name" value="Znf_CCHC_sf"/>
</dbReference>
<dbReference type="Pfam" id="PF00098">
    <property type="entry name" value="zf-CCHC"/>
    <property type="match status" value="1"/>
</dbReference>
<keyword evidence="1" id="KW-0862">Zinc</keyword>
<feature type="domain" description="RRM" evidence="4">
    <location>
        <begin position="7"/>
        <end position="85"/>
    </location>
</feature>
<evidence type="ECO:0000256" key="1">
    <source>
        <dbReference type="PROSITE-ProRule" id="PRU00047"/>
    </source>
</evidence>
<feature type="compositionally biased region" description="Gly residues" evidence="3">
    <location>
        <begin position="90"/>
        <end position="110"/>
    </location>
</feature>
<keyword evidence="1" id="KW-0479">Metal-binding</keyword>
<accession>A0A0K9NWK7</accession>
<evidence type="ECO:0000313" key="7">
    <source>
        <dbReference type="Proteomes" id="UP000036987"/>
    </source>
</evidence>
<dbReference type="EMBL" id="LFYR01001529">
    <property type="protein sequence ID" value="KMZ61136.1"/>
    <property type="molecule type" value="Genomic_DNA"/>
</dbReference>
<name>A0A0K9NWK7_ZOSMR</name>
<evidence type="ECO:0000313" key="6">
    <source>
        <dbReference type="EMBL" id="KMZ61136.1"/>
    </source>
</evidence>
<evidence type="ECO:0000259" key="4">
    <source>
        <dbReference type="PROSITE" id="PS50102"/>
    </source>
</evidence>
<proteinExistence type="predicted"/>
<dbReference type="SMART" id="SM00360">
    <property type="entry name" value="RRM"/>
    <property type="match status" value="1"/>
</dbReference>
<keyword evidence="7" id="KW-1185">Reference proteome</keyword>
<dbReference type="PROSITE" id="PS50158">
    <property type="entry name" value="ZF_CCHC"/>
    <property type="match status" value="1"/>
</dbReference>
<evidence type="ECO:0000256" key="2">
    <source>
        <dbReference type="PROSITE-ProRule" id="PRU00176"/>
    </source>
</evidence>
<comment type="caution">
    <text evidence="6">The sequence shown here is derived from an EMBL/GenBank/DDBJ whole genome shotgun (WGS) entry which is preliminary data.</text>
</comment>
<dbReference type="GO" id="GO:0008270">
    <property type="term" value="F:zinc ion binding"/>
    <property type="evidence" value="ECO:0007669"/>
    <property type="project" value="UniProtKB-KW"/>
</dbReference>
<feature type="compositionally biased region" description="Basic and acidic residues" evidence="3">
    <location>
        <begin position="265"/>
        <end position="275"/>
    </location>
</feature>
<dbReference type="GO" id="GO:0005634">
    <property type="term" value="C:nucleus"/>
    <property type="evidence" value="ECO:0000318"/>
    <property type="project" value="GO_Central"/>
</dbReference>
<dbReference type="OrthoDB" id="439808at2759"/>
<organism evidence="6 7">
    <name type="scientific">Zostera marina</name>
    <name type="common">Eelgrass</name>
    <dbReference type="NCBI Taxonomy" id="29655"/>
    <lineage>
        <taxon>Eukaryota</taxon>
        <taxon>Viridiplantae</taxon>
        <taxon>Streptophyta</taxon>
        <taxon>Embryophyta</taxon>
        <taxon>Tracheophyta</taxon>
        <taxon>Spermatophyta</taxon>
        <taxon>Magnoliopsida</taxon>
        <taxon>Liliopsida</taxon>
        <taxon>Zosteraceae</taxon>
        <taxon>Zostera</taxon>
    </lineage>
</organism>
<dbReference type="STRING" id="29655.A0A0K9NWK7"/>
<evidence type="ECO:0000259" key="5">
    <source>
        <dbReference type="PROSITE" id="PS50158"/>
    </source>
</evidence>
<keyword evidence="2" id="KW-0694">RNA-binding</keyword>
<dbReference type="InterPro" id="IPR035979">
    <property type="entry name" value="RBD_domain_sf"/>
</dbReference>
<keyword evidence="1" id="KW-0863">Zinc-finger</keyword>
<dbReference type="Proteomes" id="UP000036987">
    <property type="component" value="Unassembled WGS sequence"/>
</dbReference>
<dbReference type="Gene3D" id="4.10.60.10">
    <property type="entry name" value="Zinc finger, CCHC-type"/>
    <property type="match status" value="1"/>
</dbReference>
<dbReference type="OMA" id="VGQDECF"/>
<protein>
    <submittedName>
        <fullName evidence="6">Uncharacterized protein</fullName>
    </submittedName>
</protein>
<dbReference type="GO" id="GO:0003729">
    <property type="term" value="F:mRNA binding"/>
    <property type="evidence" value="ECO:0000318"/>
    <property type="project" value="GO_Central"/>
</dbReference>
<dbReference type="InterPro" id="IPR000504">
    <property type="entry name" value="RRM_dom"/>
</dbReference>
<dbReference type="InterPro" id="IPR012677">
    <property type="entry name" value="Nucleotide-bd_a/b_plait_sf"/>
</dbReference>
<feature type="domain" description="CCHC-type" evidence="5">
    <location>
        <begin position="126"/>
        <end position="141"/>
    </location>
</feature>
<dbReference type="SUPFAM" id="SSF57756">
    <property type="entry name" value="Retrovirus zinc finger-like domains"/>
    <property type="match status" value="1"/>
</dbReference>
<dbReference type="PANTHER" id="PTHR48031">
    <property type="entry name" value="SRA STEM-LOOP-INTERACTING RNA-BINDING PROTEIN, MITOCHONDRIAL"/>
    <property type="match status" value="1"/>
</dbReference>
<feature type="compositionally biased region" description="Basic and acidic residues" evidence="3">
    <location>
        <begin position="197"/>
        <end position="233"/>
    </location>
</feature>
<dbReference type="SMART" id="SM00343">
    <property type="entry name" value="ZnF_C2HC"/>
    <property type="match status" value="1"/>
</dbReference>
<dbReference type="InterPro" id="IPR001878">
    <property type="entry name" value="Znf_CCHC"/>
</dbReference>
<evidence type="ECO:0000256" key="3">
    <source>
        <dbReference type="SAM" id="MobiDB-lite"/>
    </source>
</evidence>
<dbReference type="SUPFAM" id="SSF54928">
    <property type="entry name" value="RNA-binding domain, RBD"/>
    <property type="match status" value="1"/>
</dbReference>
<feature type="compositionally biased region" description="Basic and acidic residues" evidence="3">
    <location>
        <begin position="163"/>
        <end position="189"/>
    </location>
</feature>
<dbReference type="Pfam" id="PF00076">
    <property type="entry name" value="RRM_1"/>
    <property type="match status" value="1"/>
</dbReference>
<feature type="compositionally biased region" description="Basic and acidic residues" evidence="3">
    <location>
        <begin position="300"/>
        <end position="322"/>
    </location>
</feature>
<reference evidence="7" key="1">
    <citation type="journal article" date="2016" name="Nature">
        <title>The genome of the seagrass Zostera marina reveals angiosperm adaptation to the sea.</title>
        <authorList>
            <person name="Olsen J.L."/>
            <person name="Rouze P."/>
            <person name="Verhelst B."/>
            <person name="Lin Y.-C."/>
            <person name="Bayer T."/>
            <person name="Collen J."/>
            <person name="Dattolo E."/>
            <person name="De Paoli E."/>
            <person name="Dittami S."/>
            <person name="Maumus F."/>
            <person name="Michel G."/>
            <person name="Kersting A."/>
            <person name="Lauritano C."/>
            <person name="Lohaus R."/>
            <person name="Toepel M."/>
            <person name="Tonon T."/>
            <person name="Vanneste K."/>
            <person name="Amirebrahimi M."/>
            <person name="Brakel J."/>
            <person name="Bostroem C."/>
            <person name="Chovatia M."/>
            <person name="Grimwood J."/>
            <person name="Jenkins J.W."/>
            <person name="Jueterbock A."/>
            <person name="Mraz A."/>
            <person name="Stam W.T."/>
            <person name="Tice H."/>
            <person name="Bornberg-Bauer E."/>
            <person name="Green P.J."/>
            <person name="Pearson G.A."/>
            <person name="Procaccini G."/>
            <person name="Duarte C.M."/>
            <person name="Schmutz J."/>
            <person name="Reusch T.B.H."/>
            <person name="Van de Peer Y."/>
        </authorList>
    </citation>
    <scope>NUCLEOTIDE SEQUENCE [LARGE SCALE GENOMIC DNA]</scope>
    <source>
        <strain evidence="7">cv. Finnish</strain>
    </source>
</reference>
<dbReference type="PROSITE" id="PS50102">
    <property type="entry name" value="RRM"/>
    <property type="match status" value="1"/>
</dbReference>
<feature type="compositionally biased region" description="Gly residues" evidence="3">
    <location>
        <begin position="276"/>
        <end position="299"/>
    </location>
</feature>
<gene>
    <name evidence="6" type="ORF">ZOSMA_54G00670</name>
</gene>
<sequence>MSGKEETRIFVGGLSWETTERRLEDTFSRYGKVLEAQIMLERDTGRPRGFGFVTFADQRAVDDSIREMHGRDLDGRSISVNKAEPKVGSDGPGYGFGGGGYSSAERGGGYTRNAADRPPPPGQSDCFKCGRPGHWARECPSAGGAGGKFSSRPRLGSSTGVGRGDRFGGSDRYGDRYGDRLGGSDRYGDRPGGTSRYGDRYVDDRYDGGRYGDRDRLDTRDSMYSSGRDRYGNDRYPAGGDRFAGDRYGGASDRYAQNGFSKDTGYGRDAPRGGGERYGGGDRYGGAAGAAGRYEGGAGYRERAGPYDRPSRGRRPSYDDRI</sequence>
<dbReference type="PANTHER" id="PTHR48031:SF2">
    <property type="entry name" value="RNA-BINDING PROTEIN 4"/>
    <property type="match status" value="1"/>
</dbReference>
<dbReference type="Gene3D" id="3.30.70.330">
    <property type="match status" value="1"/>
</dbReference>
<feature type="region of interest" description="Disordered" evidence="3">
    <location>
        <begin position="82"/>
        <end position="322"/>
    </location>
</feature>
<dbReference type="AlphaFoldDB" id="A0A0K9NWK7"/>